<accession>A0A1X7V759</accession>
<organism evidence="1">
    <name type="scientific">Amphimedon queenslandica</name>
    <name type="common">Sponge</name>
    <dbReference type="NCBI Taxonomy" id="400682"/>
    <lineage>
        <taxon>Eukaryota</taxon>
        <taxon>Metazoa</taxon>
        <taxon>Porifera</taxon>
        <taxon>Demospongiae</taxon>
        <taxon>Heteroscleromorpha</taxon>
        <taxon>Haplosclerida</taxon>
        <taxon>Niphatidae</taxon>
        <taxon>Amphimedon</taxon>
    </lineage>
</organism>
<dbReference type="InParanoid" id="A0A1X7V759"/>
<evidence type="ECO:0000313" key="1">
    <source>
        <dbReference type="EnsemblMetazoa" id="Aqu2.1.35347_001"/>
    </source>
</evidence>
<name>A0A1X7V759_AMPQE</name>
<reference evidence="1" key="1">
    <citation type="submission" date="2017-05" db="UniProtKB">
        <authorList>
            <consortium name="EnsemblMetazoa"/>
        </authorList>
    </citation>
    <scope>IDENTIFICATION</scope>
</reference>
<sequence length="167" mass="19581">MTAQALTFHLNNEAEETATFVEYFDKFFDMLNITNIYQMLHKEESLPSTIRWRNYARLESFLSKRVLKDLLEKYLGRQRQRQAGLVNGNPTCSQFIKNNEALRVVTSIKIYFSIISEALIDSGFNIPLAEAFAARDTTEKIKERLLNPQRKQAIQPYEMFLLQMFDQ</sequence>
<dbReference type="EnsemblMetazoa" id="Aqu2.1.35347_001">
    <property type="protein sequence ID" value="Aqu2.1.35347_001"/>
    <property type="gene ID" value="Aqu2.1.35347"/>
</dbReference>
<dbReference type="AlphaFoldDB" id="A0A1X7V759"/>
<protein>
    <submittedName>
        <fullName evidence="1">Uncharacterized protein</fullName>
    </submittedName>
</protein>
<proteinExistence type="predicted"/>